<dbReference type="Gene3D" id="1.10.10.10">
    <property type="entry name" value="Winged helix-like DNA-binding domain superfamily/Winged helix DNA-binding domain"/>
    <property type="match status" value="1"/>
</dbReference>
<dbReference type="SMART" id="SM00421">
    <property type="entry name" value="HTH_LUXR"/>
    <property type="match status" value="1"/>
</dbReference>
<dbReference type="EMBL" id="CP058905">
    <property type="protein sequence ID" value="QLJ96660.1"/>
    <property type="molecule type" value="Genomic_DNA"/>
</dbReference>
<keyword evidence="2" id="KW-0238">DNA-binding</keyword>
<evidence type="ECO:0000256" key="1">
    <source>
        <dbReference type="ARBA" id="ARBA00023015"/>
    </source>
</evidence>
<protein>
    <recommendedName>
        <fullName evidence="4">HTH luxR-type domain-containing protein</fullName>
    </recommendedName>
</protein>
<evidence type="ECO:0000256" key="3">
    <source>
        <dbReference type="ARBA" id="ARBA00023163"/>
    </source>
</evidence>
<dbReference type="InterPro" id="IPR036388">
    <property type="entry name" value="WH-like_DNA-bd_sf"/>
</dbReference>
<evidence type="ECO:0000256" key="2">
    <source>
        <dbReference type="ARBA" id="ARBA00023125"/>
    </source>
</evidence>
<dbReference type="AlphaFoldDB" id="A0A7D5Y7P0"/>
<dbReference type="PANTHER" id="PTHR44688">
    <property type="entry name" value="DNA-BINDING TRANSCRIPTIONAL ACTIVATOR DEVR_DOSR"/>
    <property type="match status" value="1"/>
</dbReference>
<dbReference type="PANTHER" id="PTHR44688:SF16">
    <property type="entry name" value="DNA-BINDING TRANSCRIPTIONAL ACTIVATOR DEVR_DOSR"/>
    <property type="match status" value="1"/>
</dbReference>
<keyword evidence="1" id="KW-0805">Transcription regulation</keyword>
<keyword evidence="3" id="KW-0804">Transcription</keyword>
<name>A0A7D5Y7P0_9ACTN</name>
<evidence type="ECO:0000313" key="5">
    <source>
        <dbReference type="EMBL" id="QLJ96660.1"/>
    </source>
</evidence>
<accession>A0A7D5Y7P0</accession>
<dbReference type="PROSITE" id="PS50043">
    <property type="entry name" value="HTH_LUXR_2"/>
    <property type="match status" value="1"/>
</dbReference>
<reference evidence="5" key="1">
    <citation type="submission" date="2020-08" db="EMBL/GenBank/DDBJ databases">
        <title>A bifunctional nitrone conjugated secondary metabolite targeting the ribosome.</title>
        <authorList>
            <person name="Limbrick E.M."/>
            <person name="Graf M."/>
            <person name="Derewacz D.K."/>
            <person name="Nguyen F."/>
            <person name="Spraggins J.M."/>
            <person name="Wieland M."/>
            <person name="Ynigez-Gutierrez A.E."/>
            <person name="Reisman B.J."/>
            <person name="Zinshteyn B."/>
            <person name="McCulloch K."/>
            <person name="Iverson T.M."/>
            <person name="Green R."/>
            <person name="Wilson D.N."/>
            <person name="Bachmann B.O."/>
        </authorList>
    </citation>
    <scope>NUCLEOTIDE SEQUENCE</scope>
    <source>
        <strain evidence="5">Africana</strain>
    </source>
</reference>
<organism evidence="5">
    <name type="scientific">Micromonospora carbonacea</name>
    <dbReference type="NCBI Taxonomy" id="47853"/>
    <lineage>
        <taxon>Bacteria</taxon>
        <taxon>Bacillati</taxon>
        <taxon>Actinomycetota</taxon>
        <taxon>Actinomycetes</taxon>
        <taxon>Micromonosporales</taxon>
        <taxon>Micromonosporaceae</taxon>
        <taxon>Micromonospora</taxon>
    </lineage>
</organism>
<sequence>MLDSIRHLYDHGLIESVHDGSERRRFRLAARQRVLRAELEASGELPRLRERIVDWMWEHAVVLDKVFELPRFELQWFLDRMDCLSMAVQFTRESSRTDDRHDLLALALVHCHLHLGQTEEGNALIERTLSRNPGSRHWADLSLLSAWTKQADDNTDLLSLAQTALPRARSAGSQGQIIRTLTTLALAYSGVGAHRLGSIYLRRATMLARQVDDFTSALCAHAHAWVLLGARQPLEASATLATTLPEFEHQATPSQLADFLFVAGTVDLWMQDARSAEARLRRSVQVHLDRARGQRAIADARLVYPVEALALAALRQGRAYRCLALLTMADALSADRPRRVPAWWMHVLADARSSAHALLGQDEAERISAAVQGFTFPRVVSYIIEGVDELARTESCGLTQRQLEIAVLVTKGFSTSEISGFLGITKSTISSHIRQMYYKLGIRSRTELAAWVASCQPGLYTNPPGSAYETYGRTHPGRSAA</sequence>
<proteinExistence type="predicted"/>
<evidence type="ECO:0000259" key="4">
    <source>
        <dbReference type="PROSITE" id="PS50043"/>
    </source>
</evidence>
<dbReference type="SUPFAM" id="SSF46894">
    <property type="entry name" value="C-terminal effector domain of the bipartite response regulators"/>
    <property type="match status" value="1"/>
</dbReference>
<dbReference type="Pfam" id="PF00196">
    <property type="entry name" value="GerE"/>
    <property type="match status" value="1"/>
</dbReference>
<dbReference type="GO" id="GO:0003677">
    <property type="term" value="F:DNA binding"/>
    <property type="evidence" value="ECO:0007669"/>
    <property type="project" value="UniProtKB-KW"/>
</dbReference>
<gene>
    <name evidence="5" type="ORF">HZU44_17225</name>
</gene>
<dbReference type="PRINTS" id="PR00038">
    <property type="entry name" value="HTHLUXR"/>
</dbReference>
<dbReference type="GO" id="GO:0006355">
    <property type="term" value="P:regulation of DNA-templated transcription"/>
    <property type="evidence" value="ECO:0007669"/>
    <property type="project" value="InterPro"/>
</dbReference>
<feature type="domain" description="HTH luxR-type" evidence="4">
    <location>
        <begin position="389"/>
        <end position="456"/>
    </location>
</feature>
<dbReference type="InterPro" id="IPR000792">
    <property type="entry name" value="Tscrpt_reg_LuxR_C"/>
</dbReference>
<dbReference type="CDD" id="cd06170">
    <property type="entry name" value="LuxR_C_like"/>
    <property type="match status" value="1"/>
</dbReference>
<dbReference type="InterPro" id="IPR016032">
    <property type="entry name" value="Sig_transdc_resp-reg_C-effctor"/>
</dbReference>